<feature type="compositionally biased region" description="Low complexity" evidence="1">
    <location>
        <begin position="197"/>
        <end position="214"/>
    </location>
</feature>
<evidence type="ECO:0000256" key="1">
    <source>
        <dbReference type="SAM" id="MobiDB-lite"/>
    </source>
</evidence>
<dbReference type="Proteomes" id="UP000199077">
    <property type="component" value="Chromosome I"/>
</dbReference>
<feature type="transmembrane region" description="Helical" evidence="2">
    <location>
        <begin position="35"/>
        <end position="57"/>
    </location>
</feature>
<dbReference type="STRING" id="443156.SAMN04489867_3185"/>
<dbReference type="Pfam" id="PF11303">
    <property type="entry name" value="DUF3105"/>
    <property type="match status" value="1"/>
</dbReference>
<keyword evidence="2" id="KW-0472">Membrane</keyword>
<dbReference type="RefSeq" id="WP_091787632.1">
    <property type="nucleotide sequence ID" value="NZ_LT629711.1"/>
</dbReference>
<feature type="region of interest" description="Disordered" evidence="1">
    <location>
        <begin position="1"/>
        <end position="26"/>
    </location>
</feature>
<gene>
    <name evidence="3" type="ORF">SAMN04489867_3185</name>
</gene>
<name>A0A1H0U7V7_9MICO</name>
<reference evidence="4" key="1">
    <citation type="submission" date="2016-10" db="EMBL/GenBank/DDBJ databases">
        <authorList>
            <person name="Varghese N."/>
            <person name="Submissions S."/>
        </authorList>
    </citation>
    <scope>NUCLEOTIDE SEQUENCE [LARGE SCALE GENOMIC DNA]</scope>
    <source>
        <strain evidence="4">DSM 22329</strain>
    </source>
</reference>
<dbReference type="OrthoDB" id="164831at2"/>
<keyword evidence="4" id="KW-1185">Reference proteome</keyword>
<evidence type="ECO:0008006" key="5">
    <source>
        <dbReference type="Google" id="ProtNLM"/>
    </source>
</evidence>
<dbReference type="EMBL" id="LT629711">
    <property type="protein sequence ID" value="SDP62382.1"/>
    <property type="molecule type" value="Genomic_DNA"/>
</dbReference>
<sequence length="214" mass="22822">MSPSGSASKQARDSARDKVTQLRKKQLRAERRRSVAIWSATATVLVLVAGIVTFSIVREQQNKPSLKQVATYTVESGHTDKPVTYAQTPPAGGEHAPAWLNCATYDKPVPNENAVHSMEHGAVWITYKPDLPAAEVAELSKSMPDTYAVLSPFEGLKAPVVVSAWGRQLPLTGVNDSRLPAFIREFRQGSQAPEPGAPCTGGTDGTDAAPGMGS</sequence>
<keyword evidence="2" id="KW-1133">Transmembrane helix</keyword>
<feature type="region of interest" description="Disordered" evidence="1">
    <location>
        <begin position="189"/>
        <end position="214"/>
    </location>
</feature>
<dbReference type="InterPro" id="IPR021454">
    <property type="entry name" value="DUF3105"/>
</dbReference>
<protein>
    <recommendedName>
        <fullName evidence="5">DUF3105 domain-containing protein</fullName>
    </recommendedName>
</protein>
<evidence type="ECO:0000256" key="2">
    <source>
        <dbReference type="SAM" id="Phobius"/>
    </source>
</evidence>
<feature type="compositionally biased region" description="Basic and acidic residues" evidence="1">
    <location>
        <begin position="10"/>
        <end position="20"/>
    </location>
</feature>
<accession>A0A1H0U7V7</accession>
<evidence type="ECO:0000313" key="3">
    <source>
        <dbReference type="EMBL" id="SDP62382.1"/>
    </source>
</evidence>
<dbReference type="AlphaFoldDB" id="A0A1H0U7V7"/>
<keyword evidence="2" id="KW-0812">Transmembrane</keyword>
<organism evidence="3 4">
    <name type="scientific">Pedococcus dokdonensis</name>
    <dbReference type="NCBI Taxonomy" id="443156"/>
    <lineage>
        <taxon>Bacteria</taxon>
        <taxon>Bacillati</taxon>
        <taxon>Actinomycetota</taxon>
        <taxon>Actinomycetes</taxon>
        <taxon>Micrococcales</taxon>
        <taxon>Intrasporangiaceae</taxon>
        <taxon>Pedococcus</taxon>
    </lineage>
</organism>
<proteinExistence type="predicted"/>
<evidence type="ECO:0000313" key="4">
    <source>
        <dbReference type="Proteomes" id="UP000199077"/>
    </source>
</evidence>